<dbReference type="GO" id="GO:0003886">
    <property type="term" value="F:DNA (cytosine-5-)-methyltransferase activity"/>
    <property type="evidence" value="ECO:0007669"/>
    <property type="project" value="UniProtKB-EC"/>
</dbReference>
<dbReference type="PROSITE" id="PS00095">
    <property type="entry name" value="C5_MTASE_2"/>
    <property type="match status" value="1"/>
</dbReference>
<dbReference type="Proteomes" id="UP000045175">
    <property type="component" value="Unassembled WGS sequence"/>
</dbReference>
<reference evidence="13 14" key="2">
    <citation type="submission" date="2014-12" db="EMBL/GenBank/DDBJ databases">
        <authorList>
            <person name="Jaenicke S."/>
        </authorList>
    </citation>
    <scope>NUCLEOTIDE SEQUENCE [LARGE SCALE GENOMIC DNA]</scope>
</reference>
<dbReference type="SUPFAM" id="SSF53335">
    <property type="entry name" value="S-adenosyl-L-methionine-dependent methyltransferases"/>
    <property type="match status" value="1"/>
</dbReference>
<evidence type="ECO:0000256" key="7">
    <source>
        <dbReference type="PROSITE-ProRule" id="PRU01016"/>
    </source>
</evidence>
<dbReference type="PRINTS" id="PR00105">
    <property type="entry name" value="C5METTRFRASE"/>
</dbReference>
<dbReference type="GO" id="GO:0003677">
    <property type="term" value="F:DNA binding"/>
    <property type="evidence" value="ECO:0007669"/>
    <property type="project" value="TreeGrafter"/>
</dbReference>
<reference evidence="9" key="1">
    <citation type="submission" date="2014-12" db="EMBL/GenBank/DDBJ databases">
        <title>Whole genome sequences of four Staphylococcus schleiferi canine isolates.</title>
        <authorList>
            <person name="Misic A.M."/>
            <person name="Cain C."/>
            <person name="Morris D.O."/>
            <person name="Rankin S."/>
            <person name="Beiting D."/>
        </authorList>
    </citation>
    <scope>NUCLEOTIDE SEQUENCE</scope>
    <source>
        <strain evidence="9">ASB11</strain>
        <strain evidence="10">ASB13</strain>
        <strain evidence="11">ASB9</strain>
    </source>
</reference>
<dbReference type="PANTHER" id="PTHR10629:SF52">
    <property type="entry name" value="DNA (CYTOSINE-5)-METHYLTRANSFERASE 1"/>
    <property type="match status" value="1"/>
</dbReference>
<sequence>MTCVDLFCGCGGMSLGFQLAGFKMLKAFDHWECALKVYRQNFAHEALNVDLSNPSLVIPLLLELKPQIIIGGPPCQDFSSAGKRDMGSRAHLTHSYTDIVCAIKPEWFVMENVAPIRKSAILDICIHKFKQAGYGLTSVILNAAYCQVPQSRVRFFLIGCLNGRHNALLHTLKQRLTKSPMSVRDYLGDTLGIQHYYRHPRSYQRRAVFSIDEPSPTIRGVNRPIPKHYQLKTYDPSGVDLRALRPLSTLERSYLQTFPQDFIFKGTKTDLEQMIGNAVPVNLARCIAQAIREHAQADTEPHNPQTFMLADKPLHQQGIQASLFLA</sequence>
<reference evidence="12" key="3">
    <citation type="submission" date="2014-12" db="EMBL/GenBank/DDBJ databases">
        <authorList>
            <person name="Smet A."/>
        </authorList>
    </citation>
    <scope>NUCLEOTIDE SEQUENCE [LARGE SCALE GENOMIC DNA]</scope>
</reference>
<dbReference type="STRING" id="1578720.HAL011_13390"/>
<dbReference type="Gene3D" id="3.90.120.10">
    <property type="entry name" value="DNA Methylase, subunit A, domain 2"/>
    <property type="match status" value="1"/>
</dbReference>
<evidence type="ECO:0000256" key="6">
    <source>
        <dbReference type="ARBA" id="ARBA00047422"/>
    </source>
</evidence>
<evidence type="ECO:0000256" key="4">
    <source>
        <dbReference type="ARBA" id="ARBA00022691"/>
    </source>
</evidence>
<evidence type="ECO:0000313" key="11">
    <source>
        <dbReference type="EMBL" id="CRF44925.1"/>
    </source>
</evidence>
<dbReference type="GO" id="GO:0044027">
    <property type="term" value="P:negative regulation of gene expression via chromosomal CpG island methylation"/>
    <property type="evidence" value="ECO:0007669"/>
    <property type="project" value="TreeGrafter"/>
</dbReference>
<dbReference type="CDD" id="cd00315">
    <property type="entry name" value="Cyt_C5_DNA_methylase"/>
    <property type="match status" value="1"/>
</dbReference>
<dbReference type="EMBL" id="CDML01000044">
    <property type="protein sequence ID" value="CRF41538.1"/>
    <property type="molecule type" value="Genomic_DNA"/>
</dbReference>
<dbReference type="InterPro" id="IPR031303">
    <property type="entry name" value="C5_meth_CS"/>
</dbReference>
<keyword evidence="4 7" id="KW-0949">S-adenosyl-L-methionine</keyword>
<dbReference type="EMBL" id="CDMH01000059">
    <property type="protein sequence ID" value="CRF43273.1"/>
    <property type="molecule type" value="Genomic_DNA"/>
</dbReference>
<keyword evidence="2 7" id="KW-0489">Methyltransferase</keyword>
<dbReference type="NCBIfam" id="TIGR00675">
    <property type="entry name" value="dcm"/>
    <property type="match status" value="1"/>
</dbReference>
<evidence type="ECO:0000313" key="9">
    <source>
        <dbReference type="EMBL" id="CRF41538.1"/>
    </source>
</evidence>
<dbReference type="PROSITE" id="PS51679">
    <property type="entry name" value="SAM_MT_C5"/>
    <property type="match status" value="1"/>
</dbReference>
<dbReference type="GO" id="GO:0032259">
    <property type="term" value="P:methylation"/>
    <property type="evidence" value="ECO:0007669"/>
    <property type="project" value="UniProtKB-KW"/>
</dbReference>
<comment type="similarity">
    <text evidence="7 8">Belongs to the class I-like SAM-binding methyltransferase superfamily. C5-methyltransferase family.</text>
</comment>
<dbReference type="AlphaFoldDB" id="A0A0K2X7G0"/>
<dbReference type="InterPro" id="IPR001525">
    <property type="entry name" value="C5_MeTfrase"/>
</dbReference>
<protein>
    <recommendedName>
        <fullName evidence="1">DNA (cytosine-5-)-methyltransferase</fullName>
        <ecNumber evidence="1">2.1.1.37</ecNumber>
    </recommendedName>
</protein>
<evidence type="ECO:0000256" key="3">
    <source>
        <dbReference type="ARBA" id="ARBA00022679"/>
    </source>
</evidence>
<dbReference type="InterPro" id="IPR029063">
    <property type="entry name" value="SAM-dependent_MTases_sf"/>
</dbReference>
<evidence type="ECO:0000256" key="2">
    <source>
        <dbReference type="ARBA" id="ARBA00022603"/>
    </source>
</evidence>
<dbReference type="InterPro" id="IPR050390">
    <property type="entry name" value="C5-Methyltransferase"/>
</dbReference>
<organism evidence="9 12">
    <name type="scientific">Helicobacter ailurogastricus</name>
    <dbReference type="NCBI Taxonomy" id="1578720"/>
    <lineage>
        <taxon>Bacteria</taxon>
        <taxon>Pseudomonadati</taxon>
        <taxon>Campylobacterota</taxon>
        <taxon>Epsilonproteobacteria</taxon>
        <taxon>Campylobacterales</taxon>
        <taxon>Helicobacteraceae</taxon>
        <taxon>Helicobacter</taxon>
    </lineage>
</organism>
<gene>
    <name evidence="9" type="ORF">HAL011_13390</name>
    <name evidence="10" type="ORF">HAL013_14990</name>
    <name evidence="11" type="ORF">HAL09_15500</name>
</gene>
<dbReference type="PANTHER" id="PTHR10629">
    <property type="entry name" value="CYTOSINE-SPECIFIC METHYLTRANSFERASE"/>
    <property type="match status" value="1"/>
</dbReference>
<evidence type="ECO:0000313" key="10">
    <source>
        <dbReference type="EMBL" id="CRF43273.1"/>
    </source>
</evidence>
<evidence type="ECO:0000256" key="1">
    <source>
        <dbReference type="ARBA" id="ARBA00011975"/>
    </source>
</evidence>
<dbReference type="OrthoDB" id="9813719at2"/>
<name>A0A0K2X7G0_9HELI</name>
<evidence type="ECO:0000256" key="8">
    <source>
        <dbReference type="RuleBase" id="RU000416"/>
    </source>
</evidence>
<evidence type="ECO:0000313" key="13">
    <source>
        <dbReference type="Proteomes" id="UP000041394"/>
    </source>
</evidence>
<dbReference type="Gene3D" id="3.40.50.150">
    <property type="entry name" value="Vaccinia Virus protein VP39"/>
    <property type="match status" value="1"/>
</dbReference>
<keyword evidence="3 7" id="KW-0808">Transferase</keyword>
<keyword evidence="12" id="KW-1185">Reference proteome</keyword>
<feature type="active site" evidence="7">
    <location>
        <position position="75"/>
    </location>
</feature>
<dbReference type="EMBL" id="CDMN01000067">
    <property type="protein sequence ID" value="CRF44925.1"/>
    <property type="molecule type" value="Genomic_DNA"/>
</dbReference>
<evidence type="ECO:0000256" key="5">
    <source>
        <dbReference type="ARBA" id="ARBA00022747"/>
    </source>
</evidence>
<accession>A0A0K2X7G0</accession>
<dbReference type="EC" id="2.1.1.37" evidence="1"/>
<proteinExistence type="inferred from homology"/>
<dbReference type="Pfam" id="PF00145">
    <property type="entry name" value="DNA_methylase"/>
    <property type="match status" value="1"/>
</dbReference>
<dbReference type="Proteomes" id="UP000038622">
    <property type="component" value="Unassembled WGS sequence"/>
</dbReference>
<evidence type="ECO:0000313" key="12">
    <source>
        <dbReference type="Proteomes" id="UP000038622"/>
    </source>
</evidence>
<dbReference type="Proteomes" id="UP000041394">
    <property type="component" value="Unassembled WGS sequence"/>
</dbReference>
<keyword evidence="5" id="KW-0680">Restriction system</keyword>
<comment type="catalytic activity">
    <reaction evidence="6">
        <text>a 2'-deoxycytidine in DNA + S-adenosyl-L-methionine = a 5-methyl-2'-deoxycytidine in DNA + S-adenosyl-L-homocysteine + H(+)</text>
        <dbReference type="Rhea" id="RHEA:13681"/>
        <dbReference type="Rhea" id="RHEA-COMP:11369"/>
        <dbReference type="Rhea" id="RHEA-COMP:11370"/>
        <dbReference type="ChEBI" id="CHEBI:15378"/>
        <dbReference type="ChEBI" id="CHEBI:57856"/>
        <dbReference type="ChEBI" id="CHEBI:59789"/>
        <dbReference type="ChEBI" id="CHEBI:85452"/>
        <dbReference type="ChEBI" id="CHEBI:85454"/>
        <dbReference type="EC" id="2.1.1.37"/>
    </reaction>
</comment>
<evidence type="ECO:0000313" key="14">
    <source>
        <dbReference type="Proteomes" id="UP000045175"/>
    </source>
</evidence>
<dbReference type="GO" id="GO:0009307">
    <property type="term" value="P:DNA restriction-modification system"/>
    <property type="evidence" value="ECO:0007669"/>
    <property type="project" value="UniProtKB-KW"/>
</dbReference>